<dbReference type="RefSeq" id="WP_216064866.1">
    <property type="nucleotide sequence ID" value="NZ_JAHKPP010000036.1"/>
</dbReference>
<accession>A0AAW7X5A4</accession>
<gene>
    <name evidence="1" type="ORF">Q4521_08900</name>
</gene>
<dbReference type="Proteomes" id="UP001169760">
    <property type="component" value="Unassembled WGS sequence"/>
</dbReference>
<reference evidence="1" key="1">
    <citation type="submission" date="2023-07" db="EMBL/GenBank/DDBJ databases">
        <title>Genome content predicts the carbon catabolic preferences of heterotrophic bacteria.</title>
        <authorList>
            <person name="Gralka M."/>
        </authorList>
    </citation>
    <scope>NUCLEOTIDE SEQUENCE</scope>
    <source>
        <strain evidence="1">I3M17_2</strain>
    </source>
</reference>
<dbReference type="AlphaFoldDB" id="A0AAW7X5A4"/>
<protein>
    <submittedName>
        <fullName evidence="1">Uncharacterized protein</fullName>
    </submittedName>
</protein>
<name>A0AAW7X5A4_9GAMM</name>
<proteinExistence type="predicted"/>
<organism evidence="1 2">
    <name type="scientific">Saccharophagus degradans</name>
    <dbReference type="NCBI Taxonomy" id="86304"/>
    <lineage>
        <taxon>Bacteria</taxon>
        <taxon>Pseudomonadati</taxon>
        <taxon>Pseudomonadota</taxon>
        <taxon>Gammaproteobacteria</taxon>
        <taxon>Cellvibrionales</taxon>
        <taxon>Cellvibrionaceae</taxon>
        <taxon>Saccharophagus</taxon>
    </lineage>
</organism>
<evidence type="ECO:0000313" key="2">
    <source>
        <dbReference type="Proteomes" id="UP001169760"/>
    </source>
</evidence>
<dbReference type="EMBL" id="JAUOPB010000006">
    <property type="protein sequence ID" value="MDO6422589.1"/>
    <property type="molecule type" value="Genomic_DNA"/>
</dbReference>
<sequence>MKKLPIYLGGALFVTASLVYITQLKSGEQQVDIAEPTMSFNPEKPPANVPVNTAPKQKVKNNTVDNNFNREKYAHIAERLDAMITRRPNKSFNPELVAAAVKRDTAWQTTEDIPTSLPLDKERLNDGRQFIKLDDLKIETLIPGDTVNIDISEANEHYHIIVDRVEKHDYASISWYGHIEGSDGQTYDVHFTRGNSLTVGGINTPEGHFVLQGHDKDGWVASSGKLFKIDPDQPDAIYPEDI</sequence>
<comment type="caution">
    <text evidence="1">The sequence shown here is derived from an EMBL/GenBank/DDBJ whole genome shotgun (WGS) entry which is preliminary data.</text>
</comment>
<evidence type="ECO:0000313" key="1">
    <source>
        <dbReference type="EMBL" id="MDO6422589.1"/>
    </source>
</evidence>